<dbReference type="PANTHER" id="PTHR24421:SF10">
    <property type="entry name" value="NITRATE_NITRITE SENSOR PROTEIN NARQ"/>
    <property type="match status" value="1"/>
</dbReference>
<dbReference type="Gene3D" id="3.30.565.10">
    <property type="entry name" value="Histidine kinase-like ATPase, C-terminal domain"/>
    <property type="match status" value="1"/>
</dbReference>
<dbReference type="CDD" id="cd16917">
    <property type="entry name" value="HATPase_UhpB-NarQ-NarX-like"/>
    <property type="match status" value="1"/>
</dbReference>
<keyword evidence="6 12" id="KW-0418">Kinase</keyword>
<dbReference type="RefSeq" id="WP_213426920.1">
    <property type="nucleotide sequence ID" value="NZ_AP031286.1"/>
</dbReference>
<keyword evidence="5" id="KW-0547">Nucleotide-binding</keyword>
<dbReference type="Proteomes" id="UP001154322">
    <property type="component" value="Unassembled WGS sequence"/>
</dbReference>
<evidence type="ECO:0000256" key="2">
    <source>
        <dbReference type="ARBA" id="ARBA00012438"/>
    </source>
</evidence>
<evidence type="ECO:0000256" key="4">
    <source>
        <dbReference type="ARBA" id="ARBA00022679"/>
    </source>
</evidence>
<feature type="transmembrane region" description="Helical" evidence="10">
    <location>
        <begin position="42"/>
        <end position="59"/>
    </location>
</feature>
<evidence type="ECO:0000313" key="13">
    <source>
        <dbReference type="Proteomes" id="UP001154322"/>
    </source>
</evidence>
<organism evidence="12 13">
    <name type="scientific">Paenibacillus melissococcoides</name>
    <dbReference type="NCBI Taxonomy" id="2912268"/>
    <lineage>
        <taxon>Bacteria</taxon>
        <taxon>Bacillati</taxon>
        <taxon>Bacillota</taxon>
        <taxon>Bacilli</taxon>
        <taxon>Bacillales</taxon>
        <taxon>Paenibacillaceae</taxon>
        <taxon>Paenibacillus</taxon>
    </lineage>
</organism>
<comment type="caution">
    <text evidence="12">The sequence shown here is derived from an EMBL/GenBank/DDBJ whole genome shotgun (WGS) entry which is preliminary data.</text>
</comment>
<dbReference type="EC" id="2.7.13.3" evidence="2"/>
<keyword evidence="8" id="KW-0902">Two-component regulatory system</keyword>
<evidence type="ECO:0000256" key="7">
    <source>
        <dbReference type="ARBA" id="ARBA00022840"/>
    </source>
</evidence>
<dbReference type="Gene3D" id="1.20.5.1930">
    <property type="match status" value="1"/>
</dbReference>
<keyword evidence="3" id="KW-0597">Phosphoprotein</keyword>
<evidence type="ECO:0000259" key="11">
    <source>
        <dbReference type="Pfam" id="PF07730"/>
    </source>
</evidence>
<reference evidence="12" key="1">
    <citation type="submission" date="2022-06" db="EMBL/GenBank/DDBJ databases">
        <authorList>
            <person name="Dietemann V."/>
            <person name="Ory F."/>
            <person name="Dainat B."/>
            <person name="Oberhansli S."/>
        </authorList>
    </citation>
    <scope>NUCLEOTIDE SEQUENCE</scope>
    <source>
        <strain evidence="12">Ena-SAMPLE-TAB-26-04-2022-14:26:32:270-5432</strain>
    </source>
</reference>
<evidence type="ECO:0000256" key="10">
    <source>
        <dbReference type="SAM" id="Phobius"/>
    </source>
</evidence>
<dbReference type="PANTHER" id="PTHR24421">
    <property type="entry name" value="NITRATE/NITRITE SENSOR PROTEIN NARX-RELATED"/>
    <property type="match status" value="1"/>
</dbReference>
<accession>A0ABM9FYA1</accession>
<keyword evidence="10" id="KW-0472">Membrane</keyword>
<evidence type="ECO:0000256" key="6">
    <source>
        <dbReference type="ARBA" id="ARBA00022777"/>
    </source>
</evidence>
<feature type="transmembrane region" description="Helical" evidence="10">
    <location>
        <begin position="12"/>
        <end position="30"/>
    </location>
</feature>
<feature type="transmembrane region" description="Helical" evidence="10">
    <location>
        <begin position="143"/>
        <end position="160"/>
    </location>
</feature>
<feature type="domain" description="Signal transduction histidine kinase subgroup 3 dimerisation and phosphoacceptor" evidence="11">
    <location>
        <begin position="195"/>
        <end position="258"/>
    </location>
</feature>
<sequence>MTSLFASPKKRVFILLMFKGLVLLSVMNQAVSMTETDSATGIIWWGAVALLAVNDYVRGRCWLLSQDHPRHFYISVTISIAMLGWLNLVTPDSGILAYIQLILIELLIFSARVSYILAGLNLMSYVLPSLLQHPSANDLRSQVINYAGFLIVGLLFRTIINEKVKTVKLYKELQEANATLQIYSSAVEELAIAKERTRIAQELHDSIGHALVALSMNLEYAHQAIDSKQDKTKEVLATALSLSRDGMAQLRKAVHTLNQTFTAEHLRRALTALFSNFEQTQLLTFRLEMDEEIEAENPHVKDCLFKTVREAITNGIRHGGATSFTICISHHESGSHMQIHNNGLESGPLAKSNGLLGMERRIAALGGQLEFSSDKGFTIDVRLPPQPEQARGSRAACINEGGHYD</sequence>
<proteinExistence type="predicted"/>
<evidence type="ECO:0000256" key="1">
    <source>
        <dbReference type="ARBA" id="ARBA00000085"/>
    </source>
</evidence>
<keyword evidence="10" id="KW-0812">Transmembrane</keyword>
<dbReference type="InterPro" id="IPR036890">
    <property type="entry name" value="HATPase_C_sf"/>
</dbReference>
<evidence type="ECO:0000256" key="8">
    <source>
        <dbReference type="ARBA" id="ARBA00023012"/>
    </source>
</evidence>
<comment type="catalytic activity">
    <reaction evidence="1">
        <text>ATP + protein L-histidine = ADP + protein N-phospho-L-histidine.</text>
        <dbReference type="EC" id="2.7.13.3"/>
    </reaction>
</comment>
<dbReference type="SUPFAM" id="SSF55874">
    <property type="entry name" value="ATPase domain of HSP90 chaperone/DNA topoisomerase II/histidine kinase"/>
    <property type="match status" value="1"/>
</dbReference>
<dbReference type="InterPro" id="IPR050482">
    <property type="entry name" value="Sensor_HK_TwoCompSys"/>
</dbReference>
<dbReference type="InterPro" id="IPR011712">
    <property type="entry name" value="Sig_transdc_His_kin_sub3_dim/P"/>
</dbReference>
<keyword evidence="10" id="KW-1133">Transmembrane helix</keyword>
<protein>
    <recommendedName>
        <fullName evidence="2">histidine kinase</fullName>
        <ecNumber evidence="2">2.7.13.3</ecNumber>
    </recommendedName>
</protein>
<name>A0ABM9FYA1_9BACL</name>
<dbReference type="GO" id="GO:0016301">
    <property type="term" value="F:kinase activity"/>
    <property type="evidence" value="ECO:0007669"/>
    <property type="project" value="UniProtKB-KW"/>
</dbReference>
<keyword evidence="4" id="KW-0808">Transferase</keyword>
<evidence type="ECO:0000256" key="3">
    <source>
        <dbReference type="ARBA" id="ARBA00022553"/>
    </source>
</evidence>
<feature type="transmembrane region" description="Helical" evidence="10">
    <location>
        <begin position="71"/>
        <end position="89"/>
    </location>
</feature>
<dbReference type="EMBL" id="CALYLO010000001">
    <property type="protein sequence ID" value="CAH8244186.1"/>
    <property type="molecule type" value="Genomic_DNA"/>
</dbReference>
<dbReference type="Pfam" id="PF07730">
    <property type="entry name" value="HisKA_3"/>
    <property type="match status" value="1"/>
</dbReference>
<keyword evidence="13" id="KW-1185">Reference proteome</keyword>
<feature type="region of interest" description="Disordered" evidence="9">
    <location>
        <begin position="385"/>
        <end position="405"/>
    </location>
</feature>
<gene>
    <name evidence="12" type="ORF">WJ0W_001424</name>
</gene>
<evidence type="ECO:0000313" key="12">
    <source>
        <dbReference type="EMBL" id="CAH8244186.1"/>
    </source>
</evidence>
<feature type="transmembrane region" description="Helical" evidence="10">
    <location>
        <begin position="95"/>
        <end position="122"/>
    </location>
</feature>
<keyword evidence="7" id="KW-0067">ATP-binding</keyword>
<evidence type="ECO:0000256" key="5">
    <source>
        <dbReference type="ARBA" id="ARBA00022741"/>
    </source>
</evidence>
<evidence type="ECO:0000256" key="9">
    <source>
        <dbReference type="SAM" id="MobiDB-lite"/>
    </source>
</evidence>